<evidence type="ECO:0000313" key="2">
    <source>
        <dbReference type="EMBL" id="TNN23459.1"/>
    </source>
</evidence>
<evidence type="ECO:0000313" key="3">
    <source>
        <dbReference type="Proteomes" id="UP000314294"/>
    </source>
</evidence>
<feature type="compositionally biased region" description="Basic residues" evidence="1">
    <location>
        <begin position="1"/>
        <end position="14"/>
    </location>
</feature>
<comment type="caution">
    <text evidence="2">The sequence shown here is derived from an EMBL/GenBank/DDBJ whole genome shotgun (WGS) entry which is preliminary data.</text>
</comment>
<keyword evidence="3" id="KW-1185">Reference proteome</keyword>
<gene>
    <name evidence="2" type="ORF">EYF80_066421</name>
</gene>
<organism evidence="2 3">
    <name type="scientific">Liparis tanakae</name>
    <name type="common">Tanaka's snailfish</name>
    <dbReference type="NCBI Taxonomy" id="230148"/>
    <lineage>
        <taxon>Eukaryota</taxon>
        <taxon>Metazoa</taxon>
        <taxon>Chordata</taxon>
        <taxon>Craniata</taxon>
        <taxon>Vertebrata</taxon>
        <taxon>Euteleostomi</taxon>
        <taxon>Actinopterygii</taxon>
        <taxon>Neopterygii</taxon>
        <taxon>Teleostei</taxon>
        <taxon>Neoteleostei</taxon>
        <taxon>Acanthomorphata</taxon>
        <taxon>Eupercaria</taxon>
        <taxon>Perciformes</taxon>
        <taxon>Cottioidei</taxon>
        <taxon>Cottales</taxon>
        <taxon>Liparidae</taxon>
        <taxon>Liparis</taxon>
    </lineage>
</organism>
<protein>
    <submittedName>
        <fullName evidence="2">Uncharacterized protein</fullName>
    </submittedName>
</protein>
<dbReference type="AlphaFoldDB" id="A0A4Z2E3Y7"/>
<evidence type="ECO:0000256" key="1">
    <source>
        <dbReference type="SAM" id="MobiDB-lite"/>
    </source>
</evidence>
<feature type="compositionally biased region" description="Basic and acidic residues" evidence="1">
    <location>
        <begin position="85"/>
        <end position="108"/>
    </location>
</feature>
<proteinExistence type="predicted"/>
<reference evidence="2 3" key="1">
    <citation type="submission" date="2019-03" db="EMBL/GenBank/DDBJ databases">
        <title>First draft genome of Liparis tanakae, snailfish: a comprehensive survey of snailfish specific genes.</title>
        <authorList>
            <person name="Kim W."/>
            <person name="Song I."/>
            <person name="Jeong J.-H."/>
            <person name="Kim D."/>
            <person name="Kim S."/>
            <person name="Ryu S."/>
            <person name="Song J.Y."/>
            <person name="Lee S.K."/>
        </authorList>
    </citation>
    <scope>NUCLEOTIDE SEQUENCE [LARGE SCALE GENOMIC DNA]</scope>
    <source>
        <tissue evidence="2">Muscle</tissue>
    </source>
</reference>
<feature type="region of interest" description="Disordered" evidence="1">
    <location>
        <begin position="63"/>
        <end position="108"/>
    </location>
</feature>
<accession>A0A4Z2E3Y7</accession>
<name>A0A4Z2E3Y7_9TELE</name>
<feature type="region of interest" description="Disordered" evidence="1">
    <location>
        <begin position="1"/>
        <end position="35"/>
    </location>
</feature>
<dbReference type="Proteomes" id="UP000314294">
    <property type="component" value="Unassembled WGS sequence"/>
</dbReference>
<dbReference type="EMBL" id="SRLO01018408">
    <property type="protein sequence ID" value="TNN23459.1"/>
    <property type="molecule type" value="Genomic_DNA"/>
</dbReference>
<sequence>MEEEKKRKRKRKGKKEANIASADRSDGVGLARPASVVGKKTYLLAERRPCDWCWPATINHLRSRGRPQTPNPAAAARLGCGSVVGEERGGEERRGDAHTQPAERHHQL</sequence>
<dbReference type="OrthoDB" id="8963557at2759"/>